<dbReference type="Pfam" id="PF13850">
    <property type="entry name" value="ERGIC_N"/>
    <property type="match status" value="1"/>
</dbReference>
<feature type="domain" description="Endoplasmic reticulum vesicle transporter N-terminal" evidence="2">
    <location>
        <begin position="62"/>
        <end position="170"/>
    </location>
</feature>
<reference evidence="3 4" key="1">
    <citation type="journal article" date="2013" name="Curr. Biol.">
        <title>The Genome of the Foraminiferan Reticulomyxa filosa.</title>
        <authorList>
            <person name="Glockner G."/>
            <person name="Hulsmann N."/>
            <person name="Schleicher M."/>
            <person name="Noegel A.A."/>
            <person name="Eichinger L."/>
            <person name="Gallinger C."/>
            <person name="Pawlowski J."/>
            <person name="Sierra R."/>
            <person name="Euteneuer U."/>
            <person name="Pillet L."/>
            <person name="Moustafa A."/>
            <person name="Platzer M."/>
            <person name="Groth M."/>
            <person name="Szafranski K."/>
            <person name="Schliwa M."/>
        </authorList>
    </citation>
    <scope>NUCLEOTIDE SEQUENCE [LARGE SCALE GENOMIC DNA]</scope>
</reference>
<feature type="non-terminal residue" evidence="3">
    <location>
        <position position="191"/>
    </location>
</feature>
<accession>X6MYP3</accession>
<feature type="transmembrane region" description="Helical" evidence="1">
    <location>
        <begin position="41"/>
        <end position="62"/>
    </location>
</feature>
<dbReference type="EMBL" id="ASPP01014685">
    <property type="protein sequence ID" value="ETO18609.1"/>
    <property type="molecule type" value="Genomic_DNA"/>
</dbReference>
<feature type="transmembrane region" description="Helical" evidence="1">
    <location>
        <begin position="82"/>
        <end position="104"/>
    </location>
</feature>
<dbReference type="InterPro" id="IPR045888">
    <property type="entry name" value="Erv"/>
</dbReference>
<keyword evidence="1" id="KW-0472">Membrane</keyword>
<dbReference type="PANTHER" id="PTHR10984">
    <property type="entry name" value="ENDOPLASMIC RETICULUM-GOLGI INTERMEDIATE COMPARTMENT PROTEIN"/>
    <property type="match status" value="1"/>
</dbReference>
<protein>
    <recommendedName>
        <fullName evidence="2">Endoplasmic reticulum vesicle transporter N-terminal domain-containing protein</fullName>
    </recommendedName>
</protein>
<dbReference type="GO" id="GO:0005783">
    <property type="term" value="C:endoplasmic reticulum"/>
    <property type="evidence" value="ECO:0007669"/>
    <property type="project" value="TreeGrafter"/>
</dbReference>
<evidence type="ECO:0000313" key="3">
    <source>
        <dbReference type="EMBL" id="ETO18609.1"/>
    </source>
</evidence>
<evidence type="ECO:0000313" key="4">
    <source>
        <dbReference type="Proteomes" id="UP000023152"/>
    </source>
</evidence>
<evidence type="ECO:0000256" key="1">
    <source>
        <dbReference type="SAM" id="Phobius"/>
    </source>
</evidence>
<proteinExistence type="predicted"/>
<dbReference type="AlphaFoldDB" id="X6MYP3"/>
<dbReference type="PANTHER" id="PTHR10984:SF37">
    <property type="entry name" value="PROTEIN DISULFIDE-ISOMERASE 5-3"/>
    <property type="match status" value="1"/>
</dbReference>
<keyword evidence="4" id="KW-1185">Reference proteome</keyword>
<keyword evidence="1" id="KW-0812">Transmembrane</keyword>
<dbReference type="Proteomes" id="UP000023152">
    <property type="component" value="Unassembled WGS sequence"/>
</dbReference>
<keyword evidence="1" id="KW-1133">Transmembrane helix</keyword>
<organism evidence="3 4">
    <name type="scientific">Reticulomyxa filosa</name>
    <dbReference type="NCBI Taxonomy" id="46433"/>
    <lineage>
        <taxon>Eukaryota</taxon>
        <taxon>Sar</taxon>
        <taxon>Rhizaria</taxon>
        <taxon>Retaria</taxon>
        <taxon>Foraminifera</taxon>
        <taxon>Monothalamids</taxon>
        <taxon>Reticulomyxidae</taxon>
        <taxon>Reticulomyxa</taxon>
    </lineage>
</organism>
<comment type="caution">
    <text evidence="3">The sequence shown here is derived from an EMBL/GenBank/DDBJ whole genome shotgun (WGS) entry which is preliminary data.</text>
</comment>
<dbReference type="OrthoDB" id="1602938at2759"/>
<dbReference type="InterPro" id="IPR039542">
    <property type="entry name" value="Erv_N"/>
</dbReference>
<sequence>MHMAKNTWFEDKELCEKLVNNLKATCYYTLSHTKSGEKNEFFLLIVAIFPDSDIFVTMDFLLKFDAFRKIPKELTNPTLHGAYLTLVAYVVMSLLFTMELYAYLSTSEQKSVELDEHFDELQLQNISTEKSKAMITTKKKHIWIDFDVHMFELPCEHTHVIVKDIVGNHELEILDQKISKERIGLDSNEFK</sequence>
<evidence type="ECO:0000259" key="2">
    <source>
        <dbReference type="Pfam" id="PF13850"/>
    </source>
</evidence>
<dbReference type="GO" id="GO:0030134">
    <property type="term" value="C:COPII-coated ER to Golgi transport vesicle"/>
    <property type="evidence" value="ECO:0007669"/>
    <property type="project" value="TreeGrafter"/>
</dbReference>
<gene>
    <name evidence="3" type="ORF">RFI_18656</name>
</gene>
<name>X6MYP3_RETFI</name>